<reference evidence="1" key="2">
    <citation type="submission" date="2025-08" db="UniProtKB">
        <authorList>
            <consortium name="Ensembl"/>
        </authorList>
    </citation>
    <scope>IDENTIFICATION</scope>
</reference>
<proteinExistence type="predicted"/>
<protein>
    <submittedName>
        <fullName evidence="1">DAZ interacting zinc finger protein 3</fullName>
    </submittedName>
</protein>
<reference evidence="1" key="1">
    <citation type="submission" date="2020-11" db="EMBL/GenBank/DDBJ databases">
        <authorList>
            <person name="Davenport K.M."/>
            <person name="Bickhart D.M."/>
            <person name="Smith T.P.L."/>
            <person name="Murdoch B.M."/>
            <person name="Rosen B.D."/>
        </authorList>
    </citation>
    <scope>NUCLEOTIDE SEQUENCE [LARGE SCALE GENOMIC DNA]</scope>
    <source>
        <strain evidence="1">OAR_USU_Benz2616</strain>
    </source>
</reference>
<accession>A0AC11AYU2</accession>
<sequence>MDSLPEEFFVRDLPLEEQATEETKKKVEKSTDQLDKQEKDTPTDLVPVNLLLEVKKLLNAINTLPKGVVPHVKKFLQEDFSFQTMQREVVANSRNGEEIVPALTLRFLITRLEAALRNIQATNYTAHQINIGYYLTLLFLYGVALTERGKKEDYIEAENKFLVMKMVIQENEICENFMSLVYFGRGLLRCAQKRYNGGLLEFHKSLQEIGDTDDHWFDIDPTEDEDLPTTFKDLLNNFIRTTEGNIMKQTICSYLDCERSCEADILKNTNYKGFFQLMCSKSCCVYFHKICWKKFKNLKYPGENDQSFSGKKCLKEGCTGDMVRMLQCEVPGIVKILFEVVRKDEYITIENLGASYKKLMSLKITDTDIRPKISLKFGTKGIALQSITGSQRIEVEELQNEEELSPPLMEYNINVKSIPEIQLAEMNKDGASILSESSTESIKDLQEVKSKPKKKKKTKNKKNKESKEEQVPNMIGKEEQLKKEQANLYAISRFMKDDASNIQEDSTTEDKFYSLDELHILDMIQQGSTKISTEYGETEKEKLARQRQLCKLHYQCEVSTSALRSQDFKRQLKTVTLWWQENQMQIKKKDKIIASLNQQVAFGISKMSKLQRQSHAKDNEIKNLKEQLSMKRSQWEMEKHNLESTIKTYLNKLNAETSRALTAEVYFLQCRRDFGLLHLEQTEKECLSQLARATRMAASNLKSLQLKAAVDSWNAIVTDVRNKITFLRTQYNEQISKVKQGFALSTLPPIHLPPPPPSPEILMQQFLGRPIVKESFFRPILTVPQMPAVCSGIVSATGPSRSPLMTSIAWTLPAPVGEAMPPSASLGSDPLMMNWEKITERLKTAFPQQTRKELTDFLRKLKDTHGKSLSGLTFDEIVHKISQFIDPKRSQSKGKLVPNGNRISPSHTSSQANATQPLKPAQRPLGSQGSVTQEGANHLDDEEEEPCVICHENLSPDKLSVLPCAHKFHSQCIRPWLMQQGTCPTCRLHVLLPEEFPGHPSRHLPKI</sequence>
<reference evidence="1" key="3">
    <citation type="submission" date="2025-09" db="UniProtKB">
        <authorList>
            <consortium name="Ensembl"/>
        </authorList>
    </citation>
    <scope>IDENTIFICATION</scope>
</reference>
<gene>
    <name evidence="1" type="primary">DZIP3</name>
</gene>
<evidence type="ECO:0000313" key="1">
    <source>
        <dbReference type="Ensembl" id="ENSOARP00020005826.2"/>
    </source>
</evidence>
<name>A0AC11AYU2_SHEEP</name>
<organism evidence="1">
    <name type="scientific">Ovis aries</name>
    <name type="common">Sheep</name>
    <dbReference type="NCBI Taxonomy" id="9940"/>
    <lineage>
        <taxon>Eukaryota</taxon>
        <taxon>Metazoa</taxon>
        <taxon>Chordata</taxon>
        <taxon>Craniata</taxon>
        <taxon>Vertebrata</taxon>
        <taxon>Euteleostomi</taxon>
        <taxon>Mammalia</taxon>
        <taxon>Eutheria</taxon>
        <taxon>Laurasiatheria</taxon>
        <taxon>Artiodactyla</taxon>
        <taxon>Ruminantia</taxon>
        <taxon>Pecora</taxon>
        <taxon>Bovidae</taxon>
        <taxon>Caprinae</taxon>
        <taxon>Ovis</taxon>
    </lineage>
</organism>
<dbReference type="Ensembl" id="ENSOART00020007044.2">
    <property type="protein sequence ID" value="ENSOARP00020005826.2"/>
    <property type="gene ID" value="ENSOARG00020004311.2"/>
</dbReference>